<dbReference type="SUPFAM" id="SSF56436">
    <property type="entry name" value="C-type lectin-like"/>
    <property type="match status" value="1"/>
</dbReference>
<dbReference type="InterPro" id="IPR050111">
    <property type="entry name" value="C-type_lectin/snaclec_domain"/>
</dbReference>
<evidence type="ECO:0000313" key="3">
    <source>
        <dbReference type="Proteomes" id="UP000828390"/>
    </source>
</evidence>
<organism evidence="2 3">
    <name type="scientific">Dreissena polymorpha</name>
    <name type="common">Zebra mussel</name>
    <name type="synonym">Mytilus polymorpha</name>
    <dbReference type="NCBI Taxonomy" id="45954"/>
    <lineage>
        <taxon>Eukaryota</taxon>
        <taxon>Metazoa</taxon>
        <taxon>Spiralia</taxon>
        <taxon>Lophotrochozoa</taxon>
        <taxon>Mollusca</taxon>
        <taxon>Bivalvia</taxon>
        <taxon>Autobranchia</taxon>
        <taxon>Heteroconchia</taxon>
        <taxon>Euheterodonta</taxon>
        <taxon>Imparidentia</taxon>
        <taxon>Neoheterodontei</taxon>
        <taxon>Myida</taxon>
        <taxon>Dreissenoidea</taxon>
        <taxon>Dreissenidae</taxon>
        <taxon>Dreissena</taxon>
    </lineage>
</organism>
<accession>A0A9D4I5T8</accession>
<dbReference type="PANTHER" id="PTHR22803">
    <property type="entry name" value="MANNOSE, PHOSPHOLIPASE, LECTIN RECEPTOR RELATED"/>
    <property type="match status" value="1"/>
</dbReference>
<dbReference type="InterPro" id="IPR016187">
    <property type="entry name" value="CTDL_fold"/>
</dbReference>
<dbReference type="CDD" id="cd00037">
    <property type="entry name" value="CLECT"/>
    <property type="match status" value="1"/>
</dbReference>
<evidence type="ECO:0000313" key="2">
    <source>
        <dbReference type="EMBL" id="KAH3748403.1"/>
    </source>
</evidence>
<dbReference type="Proteomes" id="UP000828390">
    <property type="component" value="Unassembled WGS sequence"/>
</dbReference>
<dbReference type="Gene3D" id="3.10.100.10">
    <property type="entry name" value="Mannose-Binding Protein A, subunit A"/>
    <property type="match status" value="1"/>
</dbReference>
<dbReference type="PROSITE" id="PS50041">
    <property type="entry name" value="C_TYPE_LECTIN_2"/>
    <property type="match status" value="1"/>
</dbReference>
<dbReference type="InterPro" id="IPR001304">
    <property type="entry name" value="C-type_lectin-like"/>
</dbReference>
<dbReference type="InterPro" id="IPR016186">
    <property type="entry name" value="C-type_lectin-like/link_sf"/>
</dbReference>
<dbReference type="EMBL" id="JAIWYP010000010">
    <property type="protein sequence ID" value="KAH3748403.1"/>
    <property type="molecule type" value="Genomic_DNA"/>
</dbReference>
<dbReference type="SMART" id="SM00034">
    <property type="entry name" value="CLECT"/>
    <property type="match status" value="1"/>
</dbReference>
<proteinExistence type="predicted"/>
<reference evidence="2" key="2">
    <citation type="submission" date="2020-11" db="EMBL/GenBank/DDBJ databases">
        <authorList>
            <person name="McCartney M.A."/>
            <person name="Auch B."/>
            <person name="Kono T."/>
            <person name="Mallez S."/>
            <person name="Becker A."/>
            <person name="Gohl D.M."/>
            <person name="Silverstein K.A.T."/>
            <person name="Koren S."/>
            <person name="Bechman K.B."/>
            <person name="Herman A."/>
            <person name="Abrahante J.E."/>
            <person name="Garbe J."/>
        </authorList>
    </citation>
    <scope>NUCLEOTIDE SEQUENCE</scope>
    <source>
        <strain evidence="2">Duluth1</strain>
        <tissue evidence="2">Whole animal</tissue>
    </source>
</reference>
<protein>
    <recommendedName>
        <fullName evidence="1">C-type lectin domain-containing protein</fullName>
    </recommendedName>
</protein>
<keyword evidence="3" id="KW-1185">Reference proteome</keyword>
<comment type="caution">
    <text evidence="2">The sequence shown here is derived from an EMBL/GenBank/DDBJ whole genome shotgun (WGS) entry which is preliminary data.</text>
</comment>
<gene>
    <name evidence="2" type="ORF">DPMN_182848</name>
</gene>
<dbReference type="Pfam" id="PF00059">
    <property type="entry name" value="Lectin_C"/>
    <property type="match status" value="1"/>
</dbReference>
<evidence type="ECO:0000259" key="1">
    <source>
        <dbReference type="PROSITE" id="PS50041"/>
    </source>
</evidence>
<sequence>MFGHTPYTFLDAQRHCEHYGARLVSIESSAEYNFIRGFLMILSDSKHWIGLTDETTEGTWNYYPSEQTANFLNWHPSQPEQGTGANCAAIVQNSIINTLTSRVFISFSRYVNSSMWCPCIG</sequence>
<feature type="domain" description="C-type lectin" evidence="1">
    <location>
        <begin position="1"/>
        <end position="90"/>
    </location>
</feature>
<reference evidence="2" key="1">
    <citation type="journal article" date="2019" name="bioRxiv">
        <title>The Genome of the Zebra Mussel, Dreissena polymorpha: A Resource for Invasive Species Research.</title>
        <authorList>
            <person name="McCartney M.A."/>
            <person name="Auch B."/>
            <person name="Kono T."/>
            <person name="Mallez S."/>
            <person name="Zhang Y."/>
            <person name="Obille A."/>
            <person name="Becker A."/>
            <person name="Abrahante J.E."/>
            <person name="Garbe J."/>
            <person name="Badalamenti J.P."/>
            <person name="Herman A."/>
            <person name="Mangelson H."/>
            <person name="Liachko I."/>
            <person name="Sullivan S."/>
            <person name="Sone E.D."/>
            <person name="Koren S."/>
            <person name="Silverstein K.A.T."/>
            <person name="Beckman K.B."/>
            <person name="Gohl D.M."/>
        </authorList>
    </citation>
    <scope>NUCLEOTIDE SEQUENCE</scope>
    <source>
        <strain evidence="2">Duluth1</strain>
        <tissue evidence="2">Whole animal</tissue>
    </source>
</reference>
<name>A0A9D4I5T8_DREPO</name>
<dbReference type="AlphaFoldDB" id="A0A9D4I5T8"/>